<keyword evidence="8" id="KW-1015">Disulfide bond</keyword>
<evidence type="ECO:0000256" key="4">
    <source>
        <dbReference type="ARBA" id="ARBA00022729"/>
    </source>
</evidence>
<evidence type="ECO:0000256" key="2">
    <source>
        <dbReference type="ARBA" id="ARBA00022475"/>
    </source>
</evidence>
<dbReference type="InterPro" id="IPR050412">
    <property type="entry name" value="Ig-like_Receptors_ImmuneReg"/>
</dbReference>
<dbReference type="GO" id="GO:0002764">
    <property type="term" value="P:immune response-regulating signaling pathway"/>
    <property type="evidence" value="ECO:0007669"/>
    <property type="project" value="TreeGrafter"/>
</dbReference>
<dbReference type="GO" id="GO:0005886">
    <property type="term" value="C:plasma membrane"/>
    <property type="evidence" value="ECO:0007669"/>
    <property type="project" value="UniProtKB-SubCell"/>
</dbReference>
<organism evidence="10 11">
    <name type="scientific">Leptotrombidium deliense</name>
    <dbReference type="NCBI Taxonomy" id="299467"/>
    <lineage>
        <taxon>Eukaryota</taxon>
        <taxon>Metazoa</taxon>
        <taxon>Ecdysozoa</taxon>
        <taxon>Arthropoda</taxon>
        <taxon>Chelicerata</taxon>
        <taxon>Arachnida</taxon>
        <taxon>Acari</taxon>
        <taxon>Acariformes</taxon>
        <taxon>Trombidiformes</taxon>
        <taxon>Prostigmata</taxon>
        <taxon>Anystina</taxon>
        <taxon>Parasitengona</taxon>
        <taxon>Trombiculoidea</taxon>
        <taxon>Trombiculidae</taxon>
        <taxon>Leptotrombidium</taxon>
    </lineage>
</organism>
<dbReference type="PANTHER" id="PTHR11738:SF179">
    <property type="entry name" value="LEUKOCYTE IMMUNOGLOBULIN-LIKE RECEPTOR SUBFAMILY A MEMBER 5"/>
    <property type="match status" value="1"/>
</dbReference>
<evidence type="ECO:0000256" key="8">
    <source>
        <dbReference type="ARBA" id="ARBA00023157"/>
    </source>
</evidence>
<dbReference type="PANTHER" id="PTHR11738">
    <property type="entry name" value="MHC CLASS I NK CELL RECEPTOR"/>
    <property type="match status" value="1"/>
</dbReference>
<dbReference type="Proteomes" id="UP000288716">
    <property type="component" value="Unassembled WGS sequence"/>
</dbReference>
<keyword evidence="9" id="KW-0325">Glycoprotein</keyword>
<comment type="subcellular location">
    <subcellularLocation>
        <location evidence="1">Cell membrane</location>
        <topology evidence="1">Single-pass membrane protein</topology>
    </subcellularLocation>
</comment>
<dbReference type="InterPro" id="IPR036179">
    <property type="entry name" value="Ig-like_dom_sf"/>
</dbReference>
<keyword evidence="4" id="KW-0732">Signal</keyword>
<evidence type="ECO:0000256" key="6">
    <source>
        <dbReference type="ARBA" id="ARBA00022989"/>
    </source>
</evidence>
<proteinExistence type="predicted"/>
<keyword evidence="2" id="KW-1003">Cell membrane</keyword>
<evidence type="ECO:0000313" key="10">
    <source>
        <dbReference type="EMBL" id="RWS00783.1"/>
    </source>
</evidence>
<evidence type="ECO:0000256" key="9">
    <source>
        <dbReference type="ARBA" id="ARBA00023180"/>
    </source>
</evidence>
<evidence type="ECO:0000256" key="7">
    <source>
        <dbReference type="ARBA" id="ARBA00023136"/>
    </source>
</evidence>
<gene>
    <name evidence="10" type="ORF">B4U80_15083</name>
</gene>
<dbReference type="AlphaFoldDB" id="A0A443QCM9"/>
<keyword evidence="3" id="KW-0812">Transmembrane</keyword>
<name>A0A443QCM9_9ACAR</name>
<keyword evidence="11" id="KW-1185">Reference proteome</keyword>
<evidence type="ECO:0000256" key="3">
    <source>
        <dbReference type="ARBA" id="ARBA00022692"/>
    </source>
</evidence>
<comment type="caution">
    <text evidence="10">The sequence shown here is derived from an EMBL/GenBank/DDBJ whole genome shotgun (WGS) entry which is preliminary data.</text>
</comment>
<dbReference type="Gene3D" id="2.60.40.10">
    <property type="entry name" value="Immunoglobulins"/>
    <property type="match status" value="1"/>
</dbReference>
<reference evidence="10 11" key="1">
    <citation type="journal article" date="2018" name="Gigascience">
        <title>Genomes of trombidid mites reveal novel predicted allergens and laterally-transferred genes associated with secondary metabolism.</title>
        <authorList>
            <person name="Dong X."/>
            <person name="Chaisiri K."/>
            <person name="Xia D."/>
            <person name="Armstrong S.D."/>
            <person name="Fang Y."/>
            <person name="Donnelly M.J."/>
            <person name="Kadowaki T."/>
            <person name="McGarry J.W."/>
            <person name="Darby A.C."/>
            <person name="Makepeace B.L."/>
        </authorList>
    </citation>
    <scope>NUCLEOTIDE SEQUENCE [LARGE SCALE GENOMIC DNA]</scope>
    <source>
        <strain evidence="10">UoL-UT</strain>
    </source>
</reference>
<dbReference type="STRING" id="299467.A0A443QCM9"/>
<accession>A0A443QCM9</accession>
<dbReference type="VEuPathDB" id="VectorBase:LDEU014441"/>
<keyword evidence="6" id="KW-1133">Transmembrane helix</keyword>
<dbReference type="InterPro" id="IPR013783">
    <property type="entry name" value="Ig-like_fold"/>
</dbReference>
<keyword evidence="5" id="KW-0677">Repeat</keyword>
<dbReference type="SUPFAM" id="SSF48726">
    <property type="entry name" value="Immunoglobulin"/>
    <property type="match status" value="1"/>
</dbReference>
<protein>
    <submittedName>
        <fullName evidence="10">Immunoglobulin-like transcript 11 protein</fullName>
    </submittedName>
</protein>
<evidence type="ECO:0000313" key="11">
    <source>
        <dbReference type="Proteomes" id="UP000288716"/>
    </source>
</evidence>
<keyword evidence="7" id="KW-0472">Membrane</keyword>
<evidence type="ECO:0000256" key="1">
    <source>
        <dbReference type="ARBA" id="ARBA00004162"/>
    </source>
</evidence>
<evidence type="ECO:0000256" key="5">
    <source>
        <dbReference type="ARBA" id="ARBA00022737"/>
    </source>
</evidence>
<dbReference type="OrthoDB" id="9629903at2759"/>
<dbReference type="EMBL" id="NCKV01058989">
    <property type="protein sequence ID" value="RWS00783.1"/>
    <property type="molecule type" value="Genomic_DNA"/>
</dbReference>
<sequence length="60" mass="6677">MTEHHTGRYQCYYHSPAGWSELSDPLELVVTGGLLWGVPLTAQLGMVWEEGPMNTCLLLS</sequence>